<proteinExistence type="predicted"/>
<name>A0A6B0XZY9_9RHOB</name>
<reference evidence="1" key="1">
    <citation type="submission" date="2019-09" db="EMBL/GenBank/DDBJ databases">
        <title>Characterisation of the sponge microbiome using genome-centric metagenomics.</title>
        <authorList>
            <person name="Engelberts J.P."/>
            <person name="Robbins S.J."/>
            <person name="De Goeij J.M."/>
            <person name="Aranda M."/>
            <person name="Bell S.C."/>
            <person name="Webster N.S."/>
        </authorList>
    </citation>
    <scope>NUCLEOTIDE SEQUENCE</scope>
    <source>
        <strain evidence="1">SB0664_bin_43</strain>
    </source>
</reference>
<dbReference type="Pfam" id="PF13242">
    <property type="entry name" value="Hydrolase_like"/>
    <property type="match status" value="1"/>
</dbReference>
<dbReference type="SUPFAM" id="SSF56784">
    <property type="entry name" value="HAD-like"/>
    <property type="match status" value="1"/>
</dbReference>
<dbReference type="InterPro" id="IPR023214">
    <property type="entry name" value="HAD_sf"/>
</dbReference>
<accession>A0A6B0XZY9</accession>
<comment type="caution">
    <text evidence="1">The sequence shown here is derived from an EMBL/GenBank/DDBJ whole genome shotgun (WGS) entry which is preliminary data.</text>
</comment>
<dbReference type="Gene3D" id="3.40.50.1000">
    <property type="entry name" value="HAD superfamily/HAD-like"/>
    <property type="match status" value="2"/>
</dbReference>
<keyword evidence="1" id="KW-0378">Hydrolase</keyword>
<dbReference type="InterPro" id="IPR036412">
    <property type="entry name" value="HAD-like_sf"/>
</dbReference>
<organism evidence="1">
    <name type="scientific">Boseongicola sp. SB0664_bin_43</name>
    <dbReference type="NCBI Taxonomy" id="2604844"/>
    <lineage>
        <taxon>Bacteria</taxon>
        <taxon>Pseudomonadati</taxon>
        <taxon>Pseudomonadota</taxon>
        <taxon>Alphaproteobacteria</taxon>
        <taxon>Rhodobacterales</taxon>
        <taxon>Paracoccaceae</taxon>
        <taxon>Boseongicola</taxon>
    </lineage>
</organism>
<gene>
    <name evidence="1" type="ORF">F4Y60_02820</name>
</gene>
<feature type="non-terminal residue" evidence="1">
    <location>
        <position position="1"/>
    </location>
</feature>
<dbReference type="AlphaFoldDB" id="A0A6B0XZY9"/>
<protein>
    <submittedName>
        <fullName evidence="1">HAD hydrolase-like protein</fullName>
    </submittedName>
</protein>
<sequence>FDAYADPSVNRPEFLLAKQKGLKLLCANPDLVVDRGESREWCAGALAQLYSEMGGESLYFGKPHPPVYALARERLAQIGVQVPDERVLCIGDGIQTDIRGALGEDLDSLFVTGGLARVQTATTRQPEQDALDAFIAEARLTPTYAIGYLR</sequence>
<dbReference type="EMBL" id="VXRY01000106">
    <property type="protein sequence ID" value="MXY33020.1"/>
    <property type="molecule type" value="Genomic_DNA"/>
</dbReference>
<evidence type="ECO:0000313" key="1">
    <source>
        <dbReference type="EMBL" id="MXY33020.1"/>
    </source>
</evidence>
<dbReference type="GO" id="GO:0016787">
    <property type="term" value="F:hydrolase activity"/>
    <property type="evidence" value="ECO:0007669"/>
    <property type="project" value="UniProtKB-KW"/>
</dbReference>